<sequence length="186" mass="20409">MAHGGSHTVAGACAPCVLVATGHYSQQTQSAMMVFLLARRPTTTTLADFLFHLKTTSNFAGHRFHTLLAKLVLADDDSPTFVLLTKLHLSETVITDDEGGYLSEVMSQGCPRLQILELVNIYSCVRELTIHTSSLLTLFLVAVNDLQWLEVDAANLTRMQVKDCFVIELKDSAMSLISMPAMGEFC</sequence>
<protein>
    <recommendedName>
        <fullName evidence="1">F-box/LRR-repeat protein 15/At3g58940/PEG3-like LRR domain-containing protein</fullName>
    </recommendedName>
</protein>
<dbReference type="AlphaFoldDB" id="A0A0E0AL44"/>
<reference evidence="2" key="1">
    <citation type="submission" date="2015-04" db="UniProtKB">
        <authorList>
            <consortium name="EnsemblPlants"/>
        </authorList>
    </citation>
    <scope>IDENTIFICATION</scope>
</reference>
<dbReference type="InterPro" id="IPR055411">
    <property type="entry name" value="LRR_FXL15/At3g58940/PEG3-like"/>
</dbReference>
<dbReference type="HOGENOM" id="CLU_1456605_0_0_1"/>
<dbReference type="Gramene" id="OGLUM07G17560.1">
    <property type="protein sequence ID" value="OGLUM07G17560.1"/>
    <property type="gene ID" value="OGLUM07G17560"/>
</dbReference>
<accession>A0A0E0AL44</accession>
<feature type="domain" description="F-box/LRR-repeat protein 15/At3g58940/PEG3-like LRR" evidence="1">
    <location>
        <begin position="38"/>
        <end position="168"/>
    </location>
</feature>
<organism evidence="2">
    <name type="scientific">Oryza glumipatula</name>
    <dbReference type="NCBI Taxonomy" id="40148"/>
    <lineage>
        <taxon>Eukaryota</taxon>
        <taxon>Viridiplantae</taxon>
        <taxon>Streptophyta</taxon>
        <taxon>Embryophyta</taxon>
        <taxon>Tracheophyta</taxon>
        <taxon>Spermatophyta</taxon>
        <taxon>Magnoliopsida</taxon>
        <taxon>Liliopsida</taxon>
        <taxon>Poales</taxon>
        <taxon>Poaceae</taxon>
        <taxon>BOP clade</taxon>
        <taxon>Oryzoideae</taxon>
        <taxon>Oryzeae</taxon>
        <taxon>Oryzinae</taxon>
        <taxon>Oryza</taxon>
    </lineage>
</organism>
<evidence type="ECO:0000259" key="1">
    <source>
        <dbReference type="Pfam" id="PF24758"/>
    </source>
</evidence>
<name>A0A0E0AL44_9ORYZ</name>
<dbReference type="EnsemblPlants" id="OGLUM07G17560.1">
    <property type="protein sequence ID" value="OGLUM07G17560.1"/>
    <property type="gene ID" value="OGLUM07G17560"/>
</dbReference>
<evidence type="ECO:0000313" key="3">
    <source>
        <dbReference type="Proteomes" id="UP000026961"/>
    </source>
</evidence>
<evidence type="ECO:0000313" key="2">
    <source>
        <dbReference type="EnsemblPlants" id="OGLUM07G17560.1"/>
    </source>
</evidence>
<proteinExistence type="predicted"/>
<reference evidence="2" key="2">
    <citation type="submission" date="2018-05" db="EMBL/GenBank/DDBJ databases">
        <title>OgluRS3 (Oryza glumaepatula Reference Sequence Version 3).</title>
        <authorList>
            <person name="Zhang J."/>
            <person name="Kudrna D."/>
            <person name="Lee S."/>
            <person name="Talag J."/>
            <person name="Welchert J."/>
            <person name="Wing R.A."/>
        </authorList>
    </citation>
    <scope>NUCLEOTIDE SEQUENCE [LARGE SCALE GENOMIC DNA]</scope>
</reference>
<dbReference type="SUPFAM" id="SSF52047">
    <property type="entry name" value="RNI-like"/>
    <property type="match status" value="1"/>
</dbReference>
<dbReference type="Proteomes" id="UP000026961">
    <property type="component" value="Chromosome 7"/>
</dbReference>
<keyword evidence="3" id="KW-1185">Reference proteome</keyword>
<dbReference type="Pfam" id="PF24758">
    <property type="entry name" value="LRR_At5g56370"/>
    <property type="match status" value="1"/>
</dbReference>